<evidence type="ECO:0000313" key="1">
    <source>
        <dbReference type="EMBL" id="SFC52504.1"/>
    </source>
</evidence>
<dbReference type="Pfam" id="PF11236">
    <property type="entry name" value="DUF3037"/>
    <property type="match status" value="1"/>
</dbReference>
<dbReference type="EMBL" id="FOLB01000007">
    <property type="protein sequence ID" value="SFC52504.1"/>
    <property type="molecule type" value="Genomic_DNA"/>
</dbReference>
<keyword evidence="2" id="KW-1185">Reference proteome</keyword>
<reference evidence="1 2" key="1">
    <citation type="submission" date="2016-10" db="EMBL/GenBank/DDBJ databases">
        <authorList>
            <person name="de Groot N.N."/>
        </authorList>
    </citation>
    <scope>NUCLEOTIDE SEQUENCE [LARGE SCALE GENOMIC DNA]</scope>
    <source>
        <strain evidence="1 2">CGMCC 1.7056</strain>
    </source>
</reference>
<proteinExistence type="predicted"/>
<accession>A0A1I1JVA3</accession>
<dbReference type="RefSeq" id="WP_175507652.1">
    <property type="nucleotide sequence ID" value="NZ_FOLB01000007.1"/>
</dbReference>
<name>A0A1I1JVA3_9ACTN</name>
<organism evidence="1 2">
    <name type="scientific">Nocardioides terrae</name>
    <dbReference type="NCBI Taxonomy" id="574651"/>
    <lineage>
        <taxon>Bacteria</taxon>
        <taxon>Bacillati</taxon>
        <taxon>Actinomycetota</taxon>
        <taxon>Actinomycetes</taxon>
        <taxon>Propionibacteriales</taxon>
        <taxon>Nocardioidaceae</taxon>
        <taxon>Nocardioides</taxon>
    </lineage>
</organism>
<evidence type="ECO:0000313" key="2">
    <source>
        <dbReference type="Proteomes" id="UP000198832"/>
    </source>
</evidence>
<dbReference type="InterPro" id="IPR021398">
    <property type="entry name" value="DUF3037"/>
</dbReference>
<dbReference type="STRING" id="574651.SAMN04487968_107168"/>
<protein>
    <recommendedName>
        <fullName evidence="3">DUF3037 domain-containing protein</fullName>
    </recommendedName>
</protein>
<dbReference type="Proteomes" id="UP000198832">
    <property type="component" value="Unassembled WGS sequence"/>
</dbReference>
<gene>
    <name evidence="1" type="ORF">SAMN04487968_107168</name>
</gene>
<evidence type="ECO:0008006" key="3">
    <source>
        <dbReference type="Google" id="ProtNLM"/>
    </source>
</evidence>
<sequence length="140" mass="15216">MSETLSPYQYTVLRCVPRVEREEFVNVGVVLYCPDHEFLDVGWHVDEARLRALAPDLDLPSVRAALAAVELVCAGEAHGAYAEATRATAYGVRVLADTQSSRFGFLKAPRSTVLQPGPVHGGVTADPRAELDRLVARLVS</sequence>
<dbReference type="AlphaFoldDB" id="A0A1I1JVA3"/>